<name>A0A8J6B649_9EUKA</name>
<evidence type="ECO:0000259" key="10">
    <source>
        <dbReference type="SMART" id="SM00382"/>
    </source>
</evidence>
<dbReference type="CDD" id="cd18037">
    <property type="entry name" value="DEXSc_Pif1_like"/>
    <property type="match status" value="1"/>
</dbReference>
<dbReference type="EMBL" id="JAHDYR010000012">
    <property type="protein sequence ID" value="KAG9395074.1"/>
    <property type="molecule type" value="Genomic_DNA"/>
</dbReference>
<dbReference type="EC" id="5.6.2.3" evidence="9"/>
<dbReference type="InterPro" id="IPR027417">
    <property type="entry name" value="P-loop_NTPase"/>
</dbReference>
<evidence type="ECO:0000256" key="7">
    <source>
        <dbReference type="ARBA" id="ARBA00023204"/>
    </source>
</evidence>
<evidence type="ECO:0000256" key="9">
    <source>
        <dbReference type="RuleBase" id="RU363044"/>
    </source>
</evidence>
<keyword evidence="2 9" id="KW-0227">DNA damage</keyword>
<dbReference type="GO" id="GO:0006310">
    <property type="term" value="P:DNA recombination"/>
    <property type="evidence" value="ECO:0007669"/>
    <property type="project" value="UniProtKB-KW"/>
</dbReference>
<evidence type="ECO:0000256" key="1">
    <source>
        <dbReference type="ARBA" id="ARBA00022741"/>
    </source>
</evidence>
<evidence type="ECO:0000256" key="3">
    <source>
        <dbReference type="ARBA" id="ARBA00022801"/>
    </source>
</evidence>
<dbReference type="SUPFAM" id="SSF52540">
    <property type="entry name" value="P-loop containing nucleoside triphosphate hydrolases"/>
    <property type="match status" value="2"/>
</dbReference>
<dbReference type="Proteomes" id="UP000717585">
    <property type="component" value="Unassembled WGS sequence"/>
</dbReference>
<sequence length="564" mass="61896">MEELQPDQRRVYDAVMMGESVFFTGVAGTGKSFLLKVIINAIRERLKGTDERVFVTASTGAAAVNIAGTTIHSFSGIGVGSEDAATIAMKLRRRKGGNWPSCRVLVIDEVSMLSARLFDLIESVARMVRRDRRPFGGIQVILTGDFLQLPPVSRDEQARFAFEAAAWPGVVGERVFELTHVHRQRDQRFVRVLNAIRLGQLTSEAEAVLDAAARNTLPDGALPVKLYPFRRDVDRDNSIELRRIDAEAITIAGVDTGADAQRRLLEHCPAPLALTLKKGAQVMLLKNLDVGAGLCNGATGVVLEIKVRPEDLAQRKAHVAHGYPIVDVRFSTGAVKAITPEEWTVGQPESRASAKRRQVPLALSWAMTIHKCQGSTLDMAEIDLGNAFEAGQAYVALSRVRAVEGLKLVRWDRRAVFANDRAVEWYRVLRGAGQVGPEEMSETELDTPEIDVDVVSIPDSPPSVESIQLFAPAARQPPPIPVEVKRPSPDPPLPPVLAFVRTHLPQHWDGAGLRASPETAAMWGALMRLTTEGRPPMEPQPQVQGEGRRHSVEMYLPFLKKPHG</sequence>
<evidence type="ECO:0000313" key="12">
    <source>
        <dbReference type="Proteomes" id="UP000717585"/>
    </source>
</evidence>
<reference evidence="11" key="1">
    <citation type="submission" date="2021-05" db="EMBL/GenBank/DDBJ databases">
        <title>A free-living protist that lacks canonical eukaryotic 1 DNA replication and segregation systems.</title>
        <authorList>
            <person name="Salas-Leiva D.E."/>
            <person name="Tromer E.C."/>
            <person name="Curtis B.A."/>
            <person name="Jerlstrom-Hultqvist J."/>
            <person name="Kolisko M."/>
            <person name="Yi Z."/>
            <person name="Salas-Leiva J.S."/>
            <person name="Gallot-Lavallee L."/>
            <person name="Kops G.J.P.L."/>
            <person name="Archibald J.M."/>
            <person name="Simpson A.G.B."/>
            <person name="Roger A.J."/>
        </authorList>
    </citation>
    <scope>NUCLEOTIDE SEQUENCE</scope>
    <source>
        <strain evidence="11">BICM</strain>
    </source>
</reference>
<dbReference type="InterPro" id="IPR049163">
    <property type="entry name" value="Pif1-like_2B_dom"/>
</dbReference>
<evidence type="ECO:0000256" key="5">
    <source>
        <dbReference type="ARBA" id="ARBA00022840"/>
    </source>
</evidence>
<dbReference type="PANTHER" id="PTHR47642">
    <property type="entry name" value="ATP-DEPENDENT DNA HELICASE"/>
    <property type="match status" value="1"/>
</dbReference>
<dbReference type="Pfam" id="PF21530">
    <property type="entry name" value="Pif1_2B_dom"/>
    <property type="match status" value="1"/>
</dbReference>
<comment type="similarity">
    <text evidence="9">Belongs to the helicase family.</text>
</comment>
<dbReference type="GO" id="GO:0006281">
    <property type="term" value="P:DNA repair"/>
    <property type="evidence" value="ECO:0007669"/>
    <property type="project" value="UniProtKB-KW"/>
</dbReference>
<protein>
    <recommendedName>
        <fullName evidence="9">ATP-dependent DNA helicase</fullName>
        <ecNumber evidence="9">5.6.2.3</ecNumber>
    </recommendedName>
</protein>
<evidence type="ECO:0000256" key="4">
    <source>
        <dbReference type="ARBA" id="ARBA00022806"/>
    </source>
</evidence>
<dbReference type="AlphaFoldDB" id="A0A8J6B649"/>
<dbReference type="InterPro" id="IPR051055">
    <property type="entry name" value="PIF1_helicase"/>
</dbReference>
<dbReference type="GO" id="GO:0005524">
    <property type="term" value="F:ATP binding"/>
    <property type="evidence" value="ECO:0007669"/>
    <property type="project" value="UniProtKB-KW"/>
</dbReference>
<dbReference type="CDD" id="cd18809">
    <property type="entry name" value="SF1_C_RecD"/>
    <property type="match status" value="1"/>
</dbReference>
<comment type="cofactor">
    <cofactor evidence="9">
        <name>Mg(2+)</name>
        <dbReference type="ChEBI" id="CHEBI:18420"/>
    </cofactor>
</comment>
<keyword evidence="6" id="KW-0238">DNA-binding</keyword>
<keyword evidence="1 9" id="KW-0547">Nucleotide-binding</keyword>
<dbReference type="Gene3D" id="3.40.50.300">
    <property type="entry name" value="P-loop containing nucleotide triphosphate hydrolases"/>
    <property type="match status" value="2"/>
</dbReference>
<feature type="domain" description="AAA+ ATPase" evidence="10">
    <location>
        <begin position="17"/>
        <end position="172"/>
    </location>
</feature>
<accession>A0A8J6B649</accession>
<evidence type="ECO:0000256" key="8">
    <source>
        <dbReference type="ARBA" id="ARBA00023235"/>
    </source>
</evidence>
<comment type="catalytic activity">
    <reaction evidence="9">
        <text>ATP + H2O = ADP + phosphate + H(+)</text>
        <dbReference type="Rhea" id="RHEA:13065"/>
        <dbReference type="ChEBI" id="CHEBI:15377"/>
        <dbReference type="ChEBI" id="CHEBI:15378"/>
        <dbReference type="ChEBI" id="CHEBI:30616"/>
        <dbReference type="ChEBI" id="CHEBI:43474"/>
        <dbReference type="ChEBI" id="CHEBI:456216"/>
        <dbReference type="EC" id="5.6.2.3"/>
    </reaction>
</comment>
<dbReference type="Pfam" id="PF05970">
    <property type="entry name" value="PIF1"/>
    <property type="match status" value="1"/>
</dbReference>
<keyword evidence="9" id="KW-0233">DNA recombination</keyword>
<evidence type="ECO:0000256" key="6">
    <source>
        <dbReference type="ARBA" id="ARBA00023125"/>
    </source>
</evidence>
<dbReference type="OrthoDB" id="272985at2759"/>
<proteinExistence type="inferred from homology"/>
<keyword evidence="12" id="KW-1185">Reference proteome</keyword>
<dbReference type="InterPro" id="IPR003593">
    <property type="entry name" value="AAA+_ATPase"/>
</dbReference>
<comment type="caution">
    <text evidence="11">The sequence shown here is derived from an EMBL/GenBank/DDBJ whole genome shotgun (WGS) entry which is preliminary data.</text>
</comment>
<keyword evidence="8" id="KW-0413">Isomerase</keyword>
<dbReference type="GO" id="GO:0016787">
    <property type="term" value="F:hydrolase activity"/>
    <property type="evidence" value="ECO:0007669"/>
    <property type="project" value="UniProtKB-KW"/>
</dbReference>
<keyword evidence="3 9" id="KW-0378">Hydrolase</keyword>
<dbReference type="SMART" id="SM00382">
    <property type="entry name" value="AAA"/>
    <property type="match status" value="1"/>
</dbReference>
<dbReference type="GO" id="GO:0043139">
    <property type="term" value="F:5'-3' DNA helicase activity"/>
    <property type="evidence" value="ECO:0007669"/>
    <property type="project" value="UniProtKB-EC"/>
</dbReference>
<keyword evidence="4 9" id="KW-0347">Helicase</keyword>
<dbReference type="PANTHER" id="PTHR47642:SF5">
    <property type="entry name" value="ATP-DEPENDENT DNA HELICASE"/>
    <property type="match status" value="1"/>
</dbReference>
<dbReference type="GO" id="GO:0000723">
    <property type="term" value="P:telomere maintenance"/>
    <property type="evidence" value="ECO:0007669"/>
    <property type="project" value="InterPro"/>
</dbReference>
<keyword evidence="5 9" id="KW-0067">ATP-binding</keyword>
<gene>
    <name evidence="11" type="ORF">J8273_0290</name>
</gene>
<dbReference type="InterPro" id="IPR010285">
    <property type="entry name" value="DNA_helicase_pif1-like_DEAD"/>
</dbReference>
<evidence type="ECO:0000256" key="2">
    <source>
        <dbReference type="ARBA" id="ARBA00022763"/>
    </source>
</evidence>
<organism evidence="11 12">
    <name type="scientific">Carpediemonas membranifera</name>
    <dbReference type="NCBI Taxonomy" id="201153"/>
    <lineage>
        <taxon>Eukaryota</taxon>
        <taxon>Metamonada</taxon>
        <taxon>Carpediemonas-like organisms</taxon>
        <taxon>Carpediemonas</taxon>
    </lineage>
</organism>
<evidence type="ECO:0000313" key="11">
    <source>
        <dbReference type="EMBL" id="KAG9395074.1"/>
    </source>
</evidence>
<keyword evidence="7 9" id="KW-0234">DNA repair</keyword>